<keyword evidence="5" id="KW-1133">Transmembrane helix</keyword>
<keyword evidence="4" id="KW-0735">Signal-anchor</keyword>
<dbReference type="EMBL" id="CP069039">
    <property type="protein sequence ID" value="QRD04599.1"/>
    <property type="molecule type" value="Genomic_DNA"/>
</dbReference>
<evidence type="ECO:0008006" key="9">
    <source>
        <dbReference type="Google" id="ProtNLM"/>
    </source>
</evidence>
<dbReference type="PANTHER" id="PTHR23033:SF40">
    <property type="entry name" value="APPLE DOMAIN-CONTAINING PROTEIN"/>
    <property type="match status" value="1"/>
</dbReference>
<dbReference type="Gene3D" id="3.90.550.50">
    <property type="match status" value="1"/>
</dbReference>
<evidence type="ECO:0000256" key="4">
    <source>
        <dbReference type="ARBA" id="ARBA00022968"/>
    </source>
</evidence>
<dbReference type="PROSITE" id="PS51257">
    <property type="entry name" value="PROKAR_LIPOPROTEIN"/>
    <property type="match status" value="1"/>
</dbReference>
<dbReference type="AlphaFoldDB" id="A0A7U2FHX4"/>
<keyword evidence="8" id="KW-1185">Reference proteome</keyword>
<evidence type="ECO:0000313" key="8">
    <source>
        <dbReference type="Proteomes" id="UP000663193"/>
    </source>
</evidence>
<keyword evidence="6" id="KW-0472">Membrane</keyword>
<organism evidence="7 8">
    <name type="scientific">Phaeosphaeria nodorum (strain SN15 / ATCC MYA-4574 / FGSC 10173)</name>
    <name type="common">Glume blotch fungus</name>
    <name type="synonym">Parastagonospora nodorum</name>
    <dbReference type="NCBI Taxonomy" id="321614"/>
    <lineage>
        <taxon>Eukaryota</taxon>
        <taxon>Fungi</taxon>
        <taxon>Dikarya</taxon>
        <taxon>Ascomycota</taxon>
        <taxon>Pezizomycotina</taxon>
        <taxon>Dothideomycetes</taxon>
        <taxon>Pleosporomycetidae</taxon>
        <taxon>Pleosporales</taxon>
        <taxon>Pleosporineae</taxon>
        <taxon>Phaeosphaeriaceae</taxon>
        <taxon>Parastagonospora</taxon>
    </lineage>
</organism>
<gene>
    <name evidence="7" type="ORF">JI435_105360</name>
</gene>
<accession>A0A7U2FHX4</accession>
<protein>
    <recommendedName>
        <fullName evidence="9">Apple domain-containing protein</fullName>
    </recommendedName>
</protein>
<evidence type="ECO:0000256" key="1">
    <source>
        <dbReference type="ARBA" id="ARBA00004606"/>
    </source>
</evidence>
<dbReference type="GO" id="GO:0016020">
    <property type="term" value="C:membrane"/>
    <property type="evidence" value="ECO:0007669"/>
    <property type="project" value="UniProtKB-SubCell"/>
</dbReference>
<dbReference type="InterPro" id="IPR026050">
    <property type="entry name" value="C1GALT1/C1GALT1_chp1"/>
</dbReference>
<evidence type="ECO:0000256" key="3">
    <source>
        <dbReference type="ARBA" id="ARBA00022692"/>
    </source>
</evidence>
<dbReference type="OrthoDB" id="414175at2759"/>
<evidence type="ECO:0000256" key="5">
    <source>
        <dbReference type="ARBA" id="ARBA00022989"/>
    </source>
</evidence>
<sequence length="382" mass="44118">MKTGTSELFSKIPTQLITTLGCLHDYLIFSDMEHTVAGVQIYDSLDNVLQDVKSRNPEFNIYHEQQDCIADQESCSEGANRSHEAWVLDKYKTTHIAGKTFYMRPNYKWYIFIEADTYVLWPNLVQWLGSLNSSEEHFLGSLMLIGDVGFAYGGSGYILSQPVLKEFSRIFPTLSGKYDYEAKSHCCGDYIFSVALNETLGLSVKDIWPKLNTEKPYTLPFGPTHWCGPAVTMHHMSPEEISSFWEFEGDFYRSQSTLRELPRKLSFRDIYNYFVAPKLLDAREDWDNLSDDIHYSKTTTAKHDSYLSDIEKTAHQSFENCKITCEANTKCFQFRFHDGTCSISTAFKLGRARKGYPESDRWMSGWMKPRIQEWIKDIGECL</sequence>
<dbReference type="Proteomes" id="UP000663193">
    <property type="component" value="Chromosome 17"/>
</dbReference>
<name>A0A7U2FHX4_PHANO</name>
<evidence type="ECO:0000313" key="7">
    <source>
        <dbReference type="EMBL" id="QRD04599.1"/>
    </source>
</evidence>
<reference evidence="8" key="1">
    <citation type="journal article" date="2021" name="BMC Genomics">
        <title>Chromosome-level genome assembly and manually-curated proteome of model necrotroph Parastagonospora nodorum Sn15 reveals a genome-wide trove of candidate effector homologs, and redundancy of virulence-related functions within an accessory chromosome.</title>
        <authorList>
            <person name="Bertazzoni S."/>
            <person name="Jones D.A.B."/>
            <person name="Phan H.T."/>
            <person name="Tan K.-C."/>
            <person name="Hane J.K."/>
        </authorList>
    </citation>
    <scope>NUCLEOTIDE SEQUENCE [LARGE SCALE GENOMIC DNA]</scope>
    <source>
        <strain evidence="8">SN15 / ATCC MYA-4574 / FGSC 10173)</strain>
    </source>
</reference>
<comment type="similarity">
    <text evidence="2">Belongs to the glycosyltransferase 31 family. Beta3-Gal-T subfamily.</text>
</comment>
<comment type="subcellular location">
    <subcellularLocation>
        <location evidence="1">Membrane</location>
        <topology evidence="1">Single-pass type II membrane protein</topology>
    </subcellularLocation>
</comment>
<dbReference type="PANTHER" id="PTHR23033">
    <property type="entry name" value="BETA1,3-GALACTOSYLTRANSFERASE"/>
    <property type="match status" value="1"/>
</dbReference>
<proteinExistence type="inferred from homology"/>
<evidence type="ECO:0000256" key="6">
    <source>
        <dbReference type="ARBA" id="ARBA00023136"/>
    </source>
</evidence>
<keyword evidence="3" id="KW-0812">Transmembrane</keyword>
<dbReference type="VEuPathDB" id="FungiDB:JI435_105360"/>
<evidence type="ECO:0000256" key="2">
    <source>
        <dbReference type="ARBA" id="ARBA00006462"/>
    </source>
</evidence>